<sequence length="416" mass="46230">MSTLHNTHTTTRATVYRLDCFDYPQVCDGAGVNSYPLLRIHPPTSPNVTYDGPIHRDYILRSMLLLEMESPLELISTQELNALMRLDRELNPVCSFVSASVVGIFTSDGDAAAFRKASHDLRTLSSGRTHLTTAVYNLCESNNGCIIVNKPTDAFQPKKILTQGLGDVEKITHFIQHTTLPVMAQLDPEIFTALMARDAADNNNNNNNNNKSSKVKHLAILFLPNGTNKPPFSSSSSSSSSSSFRKGEHNTVSSSDGVNGLVAEDEWGNKIGHLASEMTESTLAFTWLLCNDPLAEELLNTYNLTPDQRSLVGVSFSTHTTHLHIFPHTNTTLPAFREWLTKLRAGTLTQKVELPEGEKGPAMEGFDFLKFLREDQDHDAEDHLIMEMEADLTSQQQQQQQQQGDGDMAKKYSQEF</sequence>
<dbReference type="AlphaFoldDB" id="A0AAE1K0P2"/>
<dbReference type="InterPro" id="IPR040090">
    <property type="entry name" value="TXNDC16"/>
</dbReference>
<gene>
    <name evidence="2" type="ORF">Pcinc_033781</name>
</gene>
<name>A0AAE1K0P2_PETCI</name>
<organism evidence="2 3">
    <name type="scientific">Petrolisthes cinctipes</name>
    <name type="common">Flat porcelain crab</name>
    <dbReference type="NCBI Taxonomy" id="88211"/>
    <lineage>
        <taxon>Eukaryota</taxon>
        <taxon>Metazoa</taxon>
        <taxon>Ecdysozoa</taxon>
        <taxon>Arthropoda</taxon>
        <taxon>Crustacea</taxon>
        <taxon>Multicrustacea</taxon>
        <taxon>Malacostraca</taxon>
        <taxon>Eumalacostraca</taxon>
        <taxon>Eucarida</taxon>
        <taxon>Decapoda</taxon>
        <taxon>Pleocyemata</taxon>
        <taxon>Anomura</taxon>
        <taxon>Galatheoidea</taxon>
        <taxon>Porcellanidae</taxon>
        <taxon>Petrolisthes</taxon>
    </lineage>
</organism>
<evidence type="ECO:0000313" key="2">
    <source>
        <dbReference type="EMBL" id="KAK3860153.1"/>
    </source>
</evidence>
<feature type="compositionally biased region" description="Low complexity" evidence="1">
    <location>
        <begin position="233"/>
        <end position="243"/>
    </location>
</feature>
<protein>
    <submittedName>
        <fullName evidence="2">Uncharacterized protein</fullName>
    </submittedName>
</protein>
<keyword evidence="3" id="KW-1185">Reference proteome</keyword>
<dbReference type="PANTHER" id="PTHR22699:SF1">
    <property type="entry name" value="THIOREDOXIN DOMAIN-CONTAINING PROTEIN 16"/>
    <property type="match status" value="1"/>
</dbReference>
<feature type="region of interest" description="Disordered" evidence="1">
    <location>
        <begin position="229"/>
        <end position="259"/>
    </location>
</feature>
<accession>A0AAE1K0P2</accession>
<dbReference type="Proteomes" id="UP001286313">
    <property type="component" value="Unassembled WGS sequence"/>
</dbReference>
<feature type="region of interest" description="Disordered" evidence="1">
    <location>
        <begin position="388"/>
        <end position="416"/>
    </location>
</feature>
<proteinExistence type="predicted"/>
<evidence type="ECO:0000256" key="1">
    <source>
        <dbReference type="SAM" id="MobiDB-lite"/>
    </source>
</evidence>
<evidence type="ECO:0000313" key="3">
    <source>
        <dbReference type="Proteomes" id="UP001286313"/>
    </source>
</evidence>
<reference evidence="2" key="1">
    <citation type="submission" date="2023-10" db="EMBL/GenBank/DDBJ databases">
        <title>Genome assemblies of two species of porcelain crab, Petrolisthes cinctipes and Petrolisthes manimaculis (Anomura: Porcellanidae).</title>
        <authorList>
            <person name="Angst P."/>
        </authorList>
    </citation>
    <scope>NUCLEOTIDE SEQUENCE</scope>
    <source>
        <strain evidence="2">PB745_01</strain>
        <tissue evidence="2">Gill</tissue>
    </source>
</reference>
<dbReference type="EMBL" id="JAWQEG010004804">
    <property type="protein sequence ID" value="KAK3860153.1"/>
    <property type="molecule type" value="Genomic_DNA"/>
</dbReference>
<dbReference type="PANTHER" id="PTHR22699">
    <property type="entry name" value="THIOREDOXIN DOMAIN-CONTAINING PROTEIN 16"/>
    <property type="match status" value="1"/>
</dbReference>
<comment type="caution">
    <text evidence="2">The sequence shown here is derived from an EMBL/GenBank/DDBJ whole genome shotgun (WGS) entry which is preliminary data.</text>
</comment>
<feature type="compositionally biased region" description="Basic and acidic residues" evidence="1">
    <location>
        <begin position="407"/>
        <end position="416"/>
    </location>
</feature>